<proteinExistence type="predicted"/>
<organism evidence="2 3">
    <name type="scientific">Marine Group III euryarchaeote CG-Bathy1</name>
    <dbReference type="NCBI Taxonomy" id="1889001"/>
    <lineage>
        <taxon>Archaea</taxon>
        <taxon>Methanobacteriati</taxon>
        <taxon>Thermoplasmatota</taxon>
        <taxon>Thermoplasmata</taxon>
        <taxon>Candidatus Thermoprofundales</taxon>
    </lineage>
</organism>
<dbReference type="EMBL" id="MIYU01000018">
    <property type="protein sequence ID" value="OIR14827.1"/>
    <property type="molecule type" value="Genomic_DNA"/>
</dbReference>
<gene>
    <name evidence="2" type="ORF">BEU04_02575</name>
</gene>
<evidence type="ECO:0000313" key="3">
    <source>
        <dbReference type="Proteomes" id="UP000183815"/>
    </source>
</evidence>
<dbReference type="InterPro" id="IPR005909">
    <property type="entry name" value="RaSEA"/>
</dbReference>
<evidence type="ECO:0000259" key="1">
    <source>
        <dbReference type="SMART" id="SM00729"/>
    </source>
</evidence>
<evidence type="ECO:0000313" key="2">
    <source>
        <dbReference type="EMBL" id="OIR14827.1"/>
    </source>
</evidence>
<reference evidence="2 3" key="1">
    <citation type="submission" date="2016-08" db="EMBL/GenBank/DDBJ databases">
        <title>New Insights into Marine Group III Euryarchaeota, from dark to light.</title>
        <authorList>
            <person name="Haro-Moreno J.M."/>
            <person name="Rodriguez-Valera F."/>
            <person name="Lopez-Garcia P."/>
            <person name="Moreira D."/>
            <person name="Martin-Cuadrado A.B."/>
        </authorList>
    </citation>
    <scope>NUCLEOTIDE SEQUENCE [LARGE SCALE GENOMIC DNA]</scope>
    <source>
        <strain evidence="2">CG-Bathy1</strain>
    </source>
</reference>
<dbReference type="PIRSF" id="PIRSF004954">
    <property type="entry name" value="Radical_SAM"/>
    <property type="match status" value="1"/>
</dbReference>
<name>A0A1J5T3W1_9ARCH</name>
<dbReference type="Proteomes" id="UP000183815">
    <property type="component" value="Unassembled WGS sequence"/>
</dbReference>
<dbReference type="SMART" id="SM00729">
    <property type="entry name" value="Elp3"/>
    <property type="match status" value="1"/>
</dbReference>
<dbReference type="GO" id="GO:0003824">
    <property type="term" value="F:catalytic activity"/>
    <property type="evidence" value="ECO:0007669"/>
    <property type="project" value="InterPro"/>
</dbReference>
<sequence length="317" mass="36227">MWTETEILNGEKVKAAVAIIRTRGCYWSIKEGCTMCGYFNDTVPGGVETEFLEQQWIEIINHFSDYKYVKIYTSGSFLDPTEIPKDFANMIMTDLVNYGVERVLIESLPEFVHERHMQYDKSPKIEVAIGLESATPIVLDKCVNKRLTEKGFKRACKAVHEIGGTVKAYILLKPPYLNEGHGIEDTIYSAKFAAPYVDKISINPVNIQKNTVGERMWRNREWRPPWLWSVIEVIEKCEKIGTRIYSDPTGGGTQRGAHNCGKCDSKILESLKDNRITGAKIKKPNCECRKLWKNLVEQAKYRRDGSEPEGYRRGFVG</sequence>
<dbReference type="NCBIfam" id="TIGR01210">
    <property type="entry name" value="archaeosine biosynthesis radical SAM protein RaSEA"/>
    <property type="match status" value="1"/>
</dbReference>
<dbReference type="InterPro" id="IPR006638">
    <property type="entry name" value="Elp3/MiaA/NifB-like_rSAM"/>
</dbReference>
<accession>A0A1J5T3W1</accession>
<dbReference type="CDD" id="cd01335">
    <property type="entry name" value="Radical_SAM"/>
    <property type="match status" value="1"/>
</dbReference>
<comment type="caution">
    <text evidence="2">The sequence shown here is derived from an EMBL/GenBank/DDBJ whole genome shotgun (WGS) entry which is preliminary data.</text>
</comment>
<dbReference type="AlphaFoldDB" id="A0A1J5T3W1"/>
<feature type="domain" description="Elp3/MiaA/NifB-like radical SAM core" evidence="1">
    <location>
        <begin position="15"/>
        <end position="236"/>
    </location>
</feature>
<dbReference type="GO" id="GO:0051536">
    <property type="term" value="F:iron-sulfur cluster binding"/>
    <property type="evidence" value="ECO:0007669"/>
    <property type="project" value="InterPro"/>
</dbReference>
<protein>
    <submittedName>
        <fullName evidence="2">TIGR01210 family radical SAM protein</fullName>
    </submittedName>
</protein>